<comment type="similarity">
    <text evidence="3 17">Belongs to the calreticulin family.</text>
</comment>
<evidence type="ECO:0000256" key="6">
    <source>
        <dbReference type="ARBA" id="ARBA00022723"/>
    </source>
</evidence>
<name>A0A1B6GD39_9HEMI</name>
<evidence type="ECO:0000256" key="18">
    <source>
        <dbReference type="SAM" id="MobiDB-lite"/>
    </source>
</evidence>
<keyword evidence="5 17" id="KW-0812">Transmembrane</keyword>
<feature type="region of interest" description="Disordered" evidence="18">
    <location>
        <begin position="483"/>
        <end position="549"/>
    </location>
</feature>
<reference evidence="19" key="1">
    <citation type="submission" date="2015-11" db="EMBL/GenBank/DDBJ databases">
        <title>De novo transcriptome assembly of four potential Pierce s Disease insect vectors from Arizona vineyards.</title>
        <authorList>
            <person name="Tassone E.E."/>
        </authorList>
    </citation>
    <scope>NUCLEOTIDE SEQUENCE</scope>
</reference>
<dbReference type="Gene3D" id="2.10.250.10">
    <property type="entry name" value="Calreticulin/calnexin, P domain"/>
    <property type="match status" value="1"/>
</dbReference>
<keyword evidence="14 17" id="KW-0472">Membrane</keyword>
<dbReference type="AlphaFoldDB" id="A0A1B6GD39"/>
<evidence type="ECO:0000256" key="12">
    <source>
        <dbReference type="ARBA" id="ARBA00022837"/>
    </source>
</evidence>
<evidence type="ECO:0000313" key="19">
    <source>
        <dbReference type="EMBL" id="JAS60340.1"/>
    </source>
</evidence>
<dbReference type="PROSITE" id="PS00804">
    <property type="entry name" value="CALRETICULIN_2"/>
    <property type="match status" value="1"/>
</dbReference>
<keyword evidence="15 17" id="KW-0143">Chaperone</keyword>
<proteinExistence type="inferred from homology"/>
<evidence type="ECO:0000256" key="15">
    <source>
        <dbReference type="ARBA" id="ARBA00023186"/>
    </source>
</evidence>
<dbReference type="InterPro" id="IPR009033">
    <property type="entry name" value="Calreticulin/calnexin_P_dom_sf"/>
</dbReference>
<evidence type="ECO:0000256" key="3">
    <source>
        <dbReference type="ARBA" id="ARBA00010983"/>
    </source>
</evidence>
<evidence type="ECO:0000256" key="1">
    <source>
        <dbReference type="ARBA" id="ARBA00004319"/>
    </source>
</evidence>
<keyword evidence="7 17" id="KW-0732">Signal</keyword>
<feature type="transmembrane region" description="Helical" evidence="17">
    <location>
        <begin position="444"/>
        <end position="464"/>
    </location>
</feature>
<feature type="chain" id="PRO_5008447242" description="Calreticulin" evidence="17">
    <location>
        <begin position="22"/>
        <end position="549"/>
    </location>
</feature>
<evidence type="ECO:0000256" key="11">
    <source>
        <dbReference type="ARBA" id="ARBA00022833"/>
    </source>
</evidence>
<keyword evidence="10 17" id="KW-0256">Endoplasmic reticulum</keyword>
<evidence type="ECO:0000256" key="10">
    <source>
        <dbReference type="ARBA" id="ARBA00022824"/>
    </source>
</evidence>
<evidence type="ECO:0000256" key="14">
    <source>
        <dbReference type="ARBA" id="ARBA00023136"/>
    </source>
</evidence>
<feature type="compositionally biased region" description="Basic and acidic residues" evidence="18">
    <location>
        <begin position="524"/>
        <end position="538"/>
    </location>
</feature>
<dbReference type="Pfam" id="PF00262">
    <property type="entry name" value="Calreticulin"/>
    <property type="match status" value="2"/>
</dbReference>
<evidence type="ECO:0000256" key="2">
    <source>
        <dbReference type="ARBA" id="ARBA00004389"/>
    </source>
</evidence>
<dbReference type="GO" id="GO:0051082">
    <property type="term" value="F:unfolded protein binding"/>
    <property type="evidence" value="ECO:0007669"/>
    <property type="project" value="InterPro"/>
</dbReference>
<evidence type="ECO:0000256" key="13">
    <source>
        <dbReference type="ARBA" id="ARBA00022989"/>
    </source>
</evidence>
<organism evidence="19">
    <name type="scientific">Cuerna arida</name>
    <dbReference type="NCBI Taxonomy" id="1464854"/>
    <lineage>
        <taxon>Eukaryota</taxon>
        <taxon>Metazoa</taxon>
        <taxon>Ecdysozoa</taxon>
        <taxon>Arthropoda</taxon>
        <taxon>Hexapoda</taxon>
        <taxon>Insecta</taxon>
        <taxon>Pterygota</taxon>
        <taxon>Neoptera</taxon>
        <taxon>Paraneoptera</taxon>
        <taxon>Hemiptera</taxon>
        <taxon>Auchenorrhyncha</taxon>
        <taxon>Membracoidea</taxon>
        <taxon>Cicadellidae</taxon>
        <taxon>Cicadellinae</taxon>
        <taxon>Proconiini</taxon>
        <taxon>Cuerna</taxon>
    </lineage>
</organism>
<dbReference type="InterPro" id="IPR018124">
    <property type="entry name" value="Calret/calnex_CS"/>
</dbReference>
<keyword evidence="16" id="KW-1015">Disulfide bond</keyword>
<keyword evidence="13 17" id="KW-1133">Transmembrane helix</keyword>
<sequence>MVRLVLQVIAVVLVAVVPVRLDDDVPRESLKSYVAKHRDSIYMFESFDSQSDFDENWVKSKAKKADSGEPGSNIDESIAKYDGEWAVEPVQKDSVAGLAPESQSDYGLVLKSVAKHSAVSTLLPRPFVFKAKRPLIVQYEVQFQTGVECAGSYLKLLSSAASEKSDLERFYDKTLYSIMFGPDRCGSDSKLHFIINYDNRQTGEITEKSILHSTKELGTKSSEEYANKFRDKLPHIFKFRLEPDSSLRMWVDNVLVFKGSLLTDLSPPVNPPKEIDDPNDRKPEDWDDRVQIDDMDAVKPQDWDETEPEFIDDSSAVKPADWDDGLDGSWSPPKINNPNYRGQWVRPKIPNPNYKGIWKPRKIPNPDKYNDPNPFETLFKIDAVGFELWSMSKDIYFDNILITSSDDVSDRIREMTYELKVGQIREASSSVVDHIWALTEDYPWIWAVFTLIIGILITLLVMCFKRSPREVVQEVQEDDVAVDAVEKPEDRRSESVKLNGRQSDAESAGSNTETEAEDIEIIEEEKKESNEGETEEKKTARKRTTKKSE</sequence>
<evidence type="ECO:0000256" key="5">
    <source>
        <dbReference type="ARBA" id="ARBA00022692"/>
    </source>
</evidence>
<keyword evidence="8" id="KW-0430">Lectin</keyword>
<evidence type="ECO:0000256" key="16">
    <source>
        <dbReference type="PIRSR" id="PIRSR601580-3"/>
    </source>
</evidence>
<evidence type="ECO:0000256" key="8">
    <source>
        <dbReference type="ARBA" id="ARBA00022734"/>
    </source>
</evidence>
<feature type="compositionally biased region" description="Basic and acidic residues" evidence="18">
    <location>
        <begin position="273"/>
        <end position="302"/>
    </location>
</feature>
<feature type="region of interest" description="Disordered" evidence="18">
    <location>
        <begin position="266"/>
        <end position="332"/>
    </location>
</feature>
<dbReference type="FunFam" id="2.10.250.10:FF:000002">
    <property type="entry name" value="Calreticulin"/>
    <property type="match status" value="1"/>
</dbReference>
<dbReference type="InterPro" id="IPR001580">
    <property type="entry name" value="Calret/calnex"/>
</dbReference>
<evidence type="ECO:0000256" key="4">
    <source>
        <dbReference type="ARBA" id="ARBA00015837"/>
    </source>
</evidence>
<evidence type="ECO:0000256" key="9">
    <source>
        <dbReference type="ARBA" id="ARBA00022737"/>
    </source>
</evidence>
<dbReference type="SUPFAM" id="SSF63887">
    <property type="entry name" value="P-domain of calnexin/calreticulin"/>
    <property type="match status" value="1"/>
</dbReference>
<accession>A0A1B6GD39</accession>
<dbReference type="PANTHER" id="PTHR11073">
    <property type="entry name" value="CALRETICULIN AND CALNEXIN"/>
    <property type="match status" value="1"/>
</dbReference>
<dbReference type="PANTHER" id="PTHR11073:SF1">
    <property type="entry name" value="CALNEXIN 14D-RELATED"/>
    <property type="match status" value="1"/>
</dbReference>
<dbReference type="PRINTS" id="PR00626">
    <property type="entry name" value="CALRETICULIN"/>
</dbReference>
<dbReference type="GO" id="GO:0006457">
    <property type="term" value="P:protein folding"/>
    <property type="evidence" value="ECO:0007669"/>
    <property type="project" value="InterPro"/>
</dbReference>
<dbReference type="SUPFAM" id="SSF49899">
    <property type="entry name" value="Concanavalin A-like lectins/glucanases"/>
    <property type="match status" value="1"/>
</dbReference>
<keyword evidence="6" id="KW-0479">Metal-binding</keyword>
<dbReference type="Gene3D" id="2.60.120.200">
    <property type="match status" value="1"/>
</dbReference>
<dbReference type="EMBL" id="GECZ01009429">
    <property type="protein sequence ID" value="JAS60340.1"/>
    <property type="molecule type" value="Transcribed_RNA"/>
</dbReference>
<comment type="subcellular location">
    <subcellularLocation>
        <location evidence="1">Endoplasmic reticulum lumen</location>
    </subcellularLocation>
    <subcellularLocation>
        <location evidence="2">Endoplasmic reticulum membrane</location>
        <topology evidence="2">Single-pass membrane protein</topology>
    </subcellularLocation>
</comment>
<feature type="disulfide bond" evidence="16">
    <location>
        <begin position="149"/>
        <end position="185"/>
    </location>
</feature>
<feature type="compositionally biased region" description="Basic residues" evidence="18">
    <location>
        <begin position="539"/>
        <end position="549"/>
    </location>
</feature>
<feature type="compositionally biased region" description="Acidic residues" evidence="18">
    <location>
        <begin position="514"/>
        <end position="523"/>
    </location>
</feature>
<dbReference type="GO" id="GO:0005789">
    <property type="term" value="C:endoplasmic reticulum membrane"/>
    <property type="evidence" value="ECO:0007669"/>
    <property type="project" value="UniProtKB-SubCell"/>
</dbReference>
<feature type="signal peptide" evidence="17">
    <location>
        <begin position="1"/>
        <end position="21"/>
    </location>
</feature>
<protein>
    <recommendedName>
        <fullName evidence="4">Calreticulin</fullName>
    </recommendedName>
</protein>
<dbReference type="InterPro" id="IPR013320">
    <property type="entry name" value="ConA-like_dom_sf"/>
</dbReference>
<feature type="compositionally biased region" description="Basic and acidic residues" evidence="18">
    <location>
        <begin position="484"/>
        <end position="495"/>
    </location>
</feature>
<keyword evidence="9" id="KW-0677">Repeat</keyword>
<evidence type="ECO:0000256" key="7">
    <source>
        <dbReference type="ARBA" id="ARBA00022729"/>
    </source>
</evidence>
<dbReference type="GO" id="GO:0005509">
    <property type="term" value="F:calcium ion binding"/>
    <property type="evidence" value="ECO:0007669"/>
    <property type="project" value="InterPro"/>
</dbReference>
<feature type="compositionally biased region" description="Acidic residues" evidence="18">
    <location>
        <begin position="303"/>
        <end position="312"/>
    </location>
</feature>
<evidence type="ECO:0000256" key="17">
    <source>
        <dbReference type="RuleBase" id="RU362126"/>
    </source>
</evidence>
<keyword evidence="12" id="KW-0106">Calcium</keyword>
<keyword evidence="11" id="KW-0862">Zinc</keyword>
<dbReference type="GO" id="GO:0036503">
    <property type="term" value="P:ERAD pathway"/>
    <property type="evidence" value="ECO:0007669"/>
    <property type="project" value="TreeGrafter"/>
</dbReference>
<dbReference type="GO" id="GO:0030246">
    <property type="term" value="F:carbohydrate binding"/>
    <property type="evidence" value="ECO:0007669"/>
    <property type="project" value="UniProtKB-KW"/>
</dbReference>
<gene>
    <name evidence="19" type="ORF">g.68</name>
</gene>
<dbReference type="GO" id="GO:0005788">
    <property type="term" value="C:endoplasmic reticulum lumen"/>
    <property type="evidence" value="ECO:0007669"/>
    <property type="project" value="UniProtKB-SubCell"/>
</dbReference>